<organism evidence="5 6">
    <name type="scientific">Rhodoblastus sphagnicola</name>
    <dbReference type="NCBI Taxonomy" id="333368"/>
    <lineage>
        <taxon>Bacteria</taxon>
        <taxon>Pseudomonadati</taxon>
        <taxon>Pseudomonadota</taxon>
        <taxon>Alphaproteobacteria</taxon>
        <taxon>Hyphomicrobiales</taxon>
        <taxon>Rhodoblastaceae</taxon>
        <taxon>Rhodoblastus</taxon>
    </lineage>
</organism>
<dbReference type="Gene3D" id="1.10.10.10">
    <property type="entry name" value="Winged helix-like DNA-binding domain superfamily/Winged helix DNA-binding domain"/>
    <property type="match status" value="1"/>
</dbReference>
<dbReference type="PRINTS" id="PR00039">
    <property type="entry name" value="HTHLYSR"/>
</dbReference>
<dbReference type="OrthoDB" id="7260751at2"/>
<protein>
    <submittedName>
        <fullName evidence="5">Uncharacterized protein</fullName>
    </submittedName>
</protein>
<evidence type="ECO:0000256" key="4">
    <source>
        <dbReference type="ARBA" id="ARBA00023163"/>
    </source>
</evidence>
<reference evidence="5 6" key="1">
    <citation type="journal article" date="2018" name="Arch. Microbiol.">
        <title>New insights into the metabolic potential of the phototrophic purple bacterium Rhodopila globiformis DSM 161(T) from its draft genome sequence and evidence for a vanadium-dependent nitrogenase.</title>
        <authorList>
            <person name="Imhoff J.F."/>
            <person name="Rahn T."/>
            <person name="Kunzel S."/>
            <person name="Neulinger S.C."/>
        </authorList>
    </citation>
    <scope>NUCLEOTIDE SEQUENCE [LARGE SCALE GENOMIC DNA]</scope>
    <source>
        <strain evidence="5 6">DSM 16996</strain>
    </source>
</reference>
<dbReference type="InterPro" id="IPR005119">
    <property type="entry name" value="LysR_subst-bd"/>
</dbReference>
<dbReference type="Pfam" id="PF00126">
    <property type="entry name" value="HTH_1"/>
    <property type="match status" value="1"/>
</dbReference>
<keyword evidence="3" id="KW-0238">DNA-binding</keyword>
<gene>
    <name evidence="5" type="ORF">CCR94_11755</name>
</gene>
<dbReference type="AlphaFoldDB" id="A0A2S6N804"/>
<dbReference type="GO" id="GO:0043565">
    <property type="term" value="F:sequence-specific DNA binding"/>
    <property type="evidence" value="ECO:0007669"/>
    <property type="project" value="TreeGrafter"/>
</dbReference>
<dbReference type="InterPro" id="IPR000847">
    <property type="entry name" value="LysR_HTH_N"/>
</dbReference>
<name>A0A2S6N804_9HYPH</name>
<evidence type="ECO:0000313" key="6">
    <source>
        <dbReference type="Proteomes" id="UP000239089"/>
    </source>
</evidence>
<dbReference type="EMBL" id="NHSJ01000073">
    <property type="protein sequence ID" value="PPQ30731.1"/>
    <property type="molecule type" value="Genomic_DNA"/>
</dbReference>
<evidence type="ECO:0000256" key="3">
    <source>
        <dbReference type="ARBA" id="ARBA00023125"/>
    </source>
</evidence>
<dbReference type="GO" id="GO:0010628">
    <property type="term" value="P:positive regulation of gene expression"/>
    <property type="evidence" value="ECO:0007669"/>
    <property type="project" value="TreeGrafter"/>
</dbReference>
<proteinExistence type="inferred from homology"/>
<comment type="similarity">
    <text evidence="1">Belongs to the LysR transcriptional regulatory family.</text>
</comment>
<dbReference type="GO" id="GO:0003700">
    <property type="term" value="F:DNA-binding transcription factor activity"/>
    <property type="evidence" value="ECO:0007669"/>
    <property type="project" value="InterPro"/>
</dbReference>
<keyword evidence="2" id="KW-0805">Transcription regulation</keyword>
<keyword evidence="6" id="KW-1185">Reference proteome</keyword>
<dbReference type="PANTHER" id="PTHR30427:SF1">
    <property type="entry name" value="TRANSCRIPTIONAL ACTIVATOR PROTEIN LYSR"/>
    <property type="match status" value="1"/>
</dbReference>
<dbReference type="Gene3D" id="3.40.190.290">
    <property type="match status" value="1"/>
</dbReference>
<dbReference type="PANTHER" id="PTHR30427">
    <property type="entry name" value="TRANSCRIPTIONAL ACTIVATOR PROTEIN LYSR"/>
    <property type="match status" value="1"/>
</dbReference>
<dbReference type="Proteomes" id="UP000239089">
    <property type="component" value="Unassembled WGS sequence"/>
</dbReference>
<dbReference type="InterPro" id="IPR036388">
    <property type="entry name" value="WH-like_DNA-bd_sf"/>
</dbReference>
<keyword evidence="4" id="KW-0804">Transcription</keyword>
<sequence>MLQIRQIEAFRSVMLAGGITNAAAMMHISQPSVSRLIGDLERAVGFPLFERKGRRLAPTRRAEVFYEAVRKSFTGLDLLEQAARRIQAHTVETIRVSALSALAGGVLPQAIAEFQAEYPDVKVSVDGQSQRGVEDRVFLGQADLGLGVRQPFREGVGVTSLASAEYVCALPPGHRLADRELIHASDLEGERLIGPMHEADALWDAIDRTLHDEGVAVRRPVETDLSFPAYCYVASGLGVAIVEPFSAPLFAKLGIGFRRFRPKITLDYVLIEPTHLGPAPEAMVFFRDAVRRASDDLLKKADRLVAP</sequence>
<evidence type="ECO:0000256" key="2">
    <source>
        <dbReference type="ARBA" id="ARBA00023015"/>
    </source>
</evidence>
<dbReference type="PROSITE" id="PS50931">
    <property type="entry name" value="HTH_LYSR"/>
    <property type="match status" value="1"/>
</dbReference>
<dbReference type="SUPFAM" id="SSF53850">
    <property type="entry name" value="Periplasmic binding protein-like II"/>
    <property type="match status" value="1"/>
</dbReference>
<dbReference type="InterPro" id="IPR036390">
    <property type="entry name" value="WH_DNA-bd_sf"/>
</dbReference>
<comment type="caution">
    <text evidence="5">The sequence shown here is derived from an EMBL/GenBank/DDBJ whole genome shotgun (WGS) entry which is preliminary data.</text>
</comment>
<evidence type="ECO:0000313" key="5">
    <source>
        <dbReference type="EMBL" id="PPQ30731.1"/>
    </source>
</evidence>
<dbReference type="Pfam" id="PF03466">
    <property type="entry name" value="LysR_substrate"/>
    <property type="match status" value="1"/>
</dbReference>
<dbReference type="SUPFAM" id="SSF46785">
    <property type="entry name" value="Winged helix' DNA-binding domain"/>
    <property type="match status" value="1"/>
</dbReference>
<accession>A0A2S6N804</accession>
<evidence type="ECO:0000256" key="1">
    <source>
        <dbReference type="ARBA" id="ARBA00009437"/>
    </source>
</evidence>
<dbReference type="RefSeq" id="WP_104508040.1">
    <property type="nucleotide sequence ID" value="NZ_JACIGC010000004.1"/>
</dbReference>